<dbReference type="SUPFAM" id="SSF82784">
    <property type="entry name" value="OsmC-like"/>
    <property type="match status" value="1"/>
</dbReference>
<dbReference type="RefSeq" id="WP_236132551.1">
    <property type="nucleotide sequence ID" value="NZ_JAKGTH010000006.1"/>
</dbReference>
<reference evidence="1" key="1">
    <citation type="submission" date="2022-01" db="EMBL/GenBank/DDBJ databases">
        <title>Gillisia lutea sp. nov., isolated from marine plastic residues from the Malvarosa beach (Valencia, Spain).</title>
        <authorList>
            <person name="Vidal-Verdu A."/>
            <person name="Molina-Menor E."/>
            <person name="Satari L."/>
            <person name="Pascual J."/>
            <person name="Pereto J."/>
            <person name="Porcar M."/>
        </authorList>
    </citation>
    <scope>NUCLEOTIDE SEQUENCE</scope>
    <source>
        <strain evidence="1">M10.2A</strain>
    </source>
</reference>
<dbReference type="Pfam" id="PF02566">
    <property type="entry name" value="OsmC"/>
    <property type="match status" value="1"/>
</dbReference>
<dbReference type="InterPro" id="IPR003718">
    <property type="entry name" value="OsmC/Ohr_fam"/>
</dbReference>
<dbReference type="EMBL" id="JAKGTH010000006">
    <property type="protein sequence ID" value="MCF4100404.1"/>
    <property type="molecule type" value="Genomic_DNA"/>
</dbReference>
<organism evidence="1 2">
    <name type="scientific">Gillisia lutea</name>
    <dbReference type="NCBI Taxonomy" id="2909668"/>
    <lineage>
        <taxon>Bacteria</taxon>
        <taxon>Pseudomonadati</taxon>
        <taxon>Bacteroidota</taxon>
        <taxon>Flavobacteriia</taxon>
        <taxon>Flavobacteriales</taxon>
        <taxon>Flavobacteriaceae</taxon>
        <taxon>Gillisia</taxon>
    </lineage>
</organism>
<accession>A0ABS9EDZ8</accession>
<dbReference type="Gene3D" id="3.30.300.20">
    <property type="match status" value="1"/>
</dbReference>
<name>A0ABS9EDZ8_9FLAO</name>
<evidence type="ECO:0000313" key="2">
    <source>
        <dbReference type="Proteomes" id="UP001179363"/>
    </source>
</evidence>
<sequence length="157" mass="17770">MKQHRYSVNMEWTGNLGKGTAGYSEFSRAHKISASHKLHDILGSSDPAFRGEPSCYNPEELLVSSISSCHMLWYLHLCAVNKIIVINYTDSATGVMEEDINGSGKFKEVSLYPLVKVEKREMIQKAYELHEEANKMCFIANSCNFQITHHPEIDSLD</sequence>
<dbReference type="InterPro" id="IPR036102">
    <property type="entry name" value="OsmC/Ohrsf"/>
</dbReference>
<dbReference type="PANTHER" id="PTHR42830:SF2">
    <property type="entry name" value="OSMC_OHR FAMILY PROTEIN"/>
    <property type="match status" value="1"/>
</dbReference>
<dbReference type="Proteomes" id="UP001179363">
    <property type="component" value="Unassembled WGS sequence"/>
</dbReference>
<dbReference type="InterPro" id="IPR052707">
    <property type="entry name" value="OsmC_Ohr_Peroxiredoxin"/>
</dbReference>
<comment type="caution">
    <text evidence="1">The sequence shown here is derived from an EMBL/GenBank/DDBJ whole genome shotgun (WGS) entry which is preliminary data.</text>
</comment>
<keyword evidence="2" id="KW-1185">Reference proteome</keyword>
<dbReference type="PANTHER" id="PTHR42830">
    <property type="entry name" value="OSMOTICALLY INDUCIBLE FAMILY PROTEIN"/>
    <property type="match status" value="1"/>
</dbReference>
<dbReference type="InterPro" id="IPR015946">
    <property type="entry name" value="KH_dom-like_a/b"/>
</dbReference>
<proteinExistence type="predicted"/>
<protein>
    <submittedName>
        <fullName evidence="1">OsmC family protein</fullName>
    </submittedName>
</protein>
<evidence type="ECO:0000313" key="1">
    <source>
        <dbReference type="EMBL" id="MCF4100404.1"/>
    </source>
</evidence>
<gene>
    <name evidence="1" type="ORF">L1I30_01880</name>
</gene>